<dbReference type="InterPro" id="IPR016187">
    <property type="entry name" value="CTDL_fold"/>
</dbReference>
<accession>A0AAE1EWI6</accession>
<feature type="domain" description="Sushi" evidence="7">
    <location>
        <begin position="1090"/>
        <end position="1153"/>
    </location>
</feature>
<feature type="domain" description="Sushi" evidence="7">
    <location>
        <begin position="954"/>
        <end position="1022"/>
    </location>
</feature>
<gene>
    <name evidence="8" type="ORF">Pcinc_031487</name>
</gene>
<dbReference type="InterPro" id="IPR001304">
    <property type="entry name" value="C-type_lectin-like"/>
</dbReference>
<comment type="caution">
    <text evidence="6">Lacks conserved residue(s) required for the propagation of feature annotation.</text>
</comment>
<dbReference type="CDD" id="cd00033">
    <property type="entry name" value="CCP"/>
    <property type="match status" value="1"/>
</dbReference>
<keyword evidence="5" id="KW-0325">Glycoprotein</keyword>
<keyword evidence="2" id="KW-0732">Signal</keyword>
<evidence type="ECO:0000256" key="4">
    <source>
        <dbReference type="ARBA" id="ARBA00023157"/>
    </source>
</evidence>
<evidence type="ECO:0000313" key="8">
    <source>
        <dbReference type="EMBL" id="KAK3862676.1"/>
    </source>
</evidence>
<dbReference type="Proteomes" id="UP001286313">
    <property type="component" value="Unassembled WGS sequence"/>
</dbReference>
<dbReference type="PANTHER" id="PTHR19325">
    <property type="entry name" value="COMPLEMENT COMPONENT-RELATED SUSHI DOMAIN-CONTAINING"/>
    <property type="match status" value="1"/>
</dbReference>
<dbReference type="InterPro" id="IPR050350">
    <property type="entry name" value="Compl-Cell_Adhes-Reg"/>
</dbReference>
<dbReference type="Gene3D" id="3.90.215.10">
    <property type="entry name" value="Gamma Fibrinogen, chain A, domain 1"/>
    <property type="match status" value="1"/>
</dbReference>
<comment type="caution">
    <text evidence="8">The sequence shown here is derived from an EMBL/GenBank/DDBJ whole genome shotgun (WGS) entry which is preliminary data.</text>
</comment>
<dbReference type="SUPFAM" id="SSF56436">
    <property type="entry name" value="C-type lectin-like"/>
    <property type="match status" value="1"/>
</dbReference>
<evidence type="ECO:0000256" key="1">
    <source>
        <dbReference type="ARBA" id="ARBA00022659"/>
    </source>
</evidence>
<keyword evidence="4" id="KW-1015">Disulfide bond</keyword>
<dbReference type="Gene3D" id="2.10.70.10">
    <property type="entry name" value="Complement Module, domain 1"/>
    <property type="match status" value="2"/>
</dbReference>
<feature type="domain" description="Sushi" evidence="7">
    <location>
        <begin position="818"/>
        <end position="886"/>
    </location>
</feature>
<evidence type="ECO:0000256" key="3">
    <source>
        <dbReference type="ARBA" id="ARBA00022737"/>
    </source>
</evidence>
<dbReference type="Pfam" id="PF00147">
    <property type="entry name" value="Fibrinogen_C"/>
    <property type="match status" value="1"/>
</dbReference>
<evidence type="ECO:0000313" key="9">
    <source>
        <dbReference type="Proteomes" id="UP001286313"/>
    </source>
</evidence>
<keyword evidence="9" id="KW-1185">Reference proteome</keyword>
<dbReference type="SUPFAM" id="SSF57535">
    <property type="entry name" value="Complement control module/SCR domain"/>
    <property type="match status" value="3"/>
</dbReference>
<dbReference type="AlphaFoldDB" id="A0AAE1EWI6"/>
<dbReference type="InterPro" id="IPR000436">
    <property type="entry name" value="Sushi_SCR_CCP_dom"/>
</dbReference>
<reference evidence="8" key="1">
    <citation type="submission" date="2023-10" db="EMBL/GenBank/DDBJ databases">
        <title>Genome assemblies of two species of porcelain crab, Petrolisthes cinctipes and Petrolisthes manimaculis (Anomura: Porcellanidae).</title>
        <authorList>
            <person name="Angst P."/>
        </authorList>
    </citation>
    <scope>NUCLEOTIDE SEQUENCE</scope>
    <source>
        <strain evidence="8">PB745_01</strain>
        <tissue evidence="8">Gill</tissue>
    </source>
</reference>
<dbReference type="SMART" id="SM00032">
    <property type="entry name" value="CCP"/>
    <property type="match status" value="8"/>
</dbReference>
<dbReference type="CDD" id="cd00037">
    <property type="entry name" value="CLECT"/>
    <property type="match status" value="1"/>
</dbReference>
<dbReference type="PANTHER" id="PTHR19325:SF560">
    <property type="entry name" value="SUSHI, VON WILLEBRAND FACTOR TYPE A, EGF AND PENTRAXIN DOMAIN-CONTAINING PROTEIN 1"/>
    <property type="match status" value="1"/>
</dbReference>
<dbReference type="InterPro" id="IPR036056">
    <property type="entry name" value="Fibrinogen-like_C"/>
</dbReference>
<feature type="domain" description="Sushi" evidence="7">
    <location>
        <begin position="681"/>
        <end position="751"/>
    </location>
</feature>
<dbReference type="InterPro" id="IPR002181">
    <property type="entry name" value="Fibrinogen_a/b/g_C_dom"/>
</dbReference>
<proteinExistence type="predicted"/>
<dbReference type="InterPro" id="IPR014716">
    <property type="entry name" value="Fibrinogen_a/b/g_C_1"/>
</dbReference>
<dbReference type="Pfam" id="PF00084">
    <property type="entry name" value="Sushi"/>
    <property type="match status" value="2"/>
</dbReference>
<dbReference type="Gene3D" id="3.10.100.10">
    <property type="entry name" value="Mannose-Binding Protein A, subunit A"/>
    <property type="match status" value="1"/>
</dbReference>
<dbReference type="SMART" id="SM00186">
    <property type="entry name" value="FBG"/>
    <property type="match status" value="1"/>
</dbReference>
<sequence length="1246" mass="136669">MGVIVDVGAHQCPALPSGAPGLRYENVTLNTYLVWCEESNETLDNHYSRHLDILTCTEDGQWFPDAPTECIVQDLASQPAQPCSSDPVDPDSVVVVKDIFNGTTSSELVGRIYMCEDNMEWLSGSEVRITQCLRGSWTEVHDECTPTSCLVERDCHDVADLHTDNDTYKVIPTGQLENEHTEMRCEFLDPEEGVWSNVLYRDGVMTMLLTVDSSGDPDTGKFFIGLDNLAALTREVNGTVRPLVFQFIFTEYNGNQHHATYDNVTIGPAPNYTLQSLGNFHGDAGNAMDVCLGQDYDSSTFWWKSTSGLTPATNTKWQSQHGGTITFKVIQLRIRPRTYDQRTCPPNYESHTGKCYKYVNTGNNDPQKSCTEDGGTLAYPETLDDLRSVESYYKEKGGSLGTVLLGLNNASGNWTAGNRFNPTSDITDLATNTTATDSQYWRTLSIDTSTASLPSFIPVDMMTMPTINEYICQYPSPTGCFTDPPQLTVNMTNCSATSGMGYGVEKCYECLPGYFLYGNASAPTMQYSKCIGVLGDWYPKDIVDCLPAEVCGEVPVPTTPGITNSSDGTNIRYLNATMSFTCPENMTTANKIPVQNITCIEDGAGLYKFDPETVLDCNVCEDEPPAVGNATLPDHNNNTIYYVNDSTPATCVEGHVFAVGVATMDLNCTQNSWTELTACYGACLMDPPIAGSNTVRENMTDIAFGTELTYTCSGGFYIPPDQDASDLVNSTVVKCNTSHQWDPPQPINCVKACVNMDPASPPNGNSSWDNVTRIVGTEVELTCPANHTFTNLSTTLTLKCEESGNWTQVDQDLIKCLIPCPDATLPPIPSNAIMEGPEAPPYWVGDAVNFTCGPGQESKKQETQLNIECAVDDGWINFDSNFTCFNACKNNPYPVDLPAYSDWNNLTRIVGTKVMYSCPSGMLFANLSSTVEVECEEMTRNWTTIDPEILICRTACPDTTLPPIPSNAIMEGPEAPPYWVGDAVNFTCGPGQESKKQETQLNIECAVDDGWINFDSNFTCFNACKNNPYPVDLPAYSDWNNLTRIVGTKVMYSCPSGMLFANLSSTVEVECEEMTRNWTTIDPEILICRTECETEPPPNPANTTRSYEPPYWQEDPLTFSCPYGYASPTGGINITITCLSNNTWTPIDPEFECIDGCSNAPPYPPGVATSTDRSVQTKGTVVTYTCEFGFGDGPMTHTSTCTEDGKWHPGAFHRCDDRNMNLENNPFGSLSILGLTGNISEVAQCL</sequence>
<evidence type="ECO:0000259" key="7">
    <source>
        <dbReference type="PROSITE" id="PS50923"/>
    </source>
</evidence>
<organism evidence="8 9">
    <name type="scientific">Petrolisthes cinctipes</name>
    <name type="common">Flat porcelain crab</name>
    <dbReference type="NCBI Taxonomy" id="88211"/>
    <lineage>
        <taxon>Eukaryota</taxon>
        <taxon>Metazoa</taxon>
        <taxon>Ecdysozoa</taxon>
        <taxon>Arthropoda</taxon>
        <taxon>Crustacea</taxon>
        <taxon>Multicrustacea</taxon>
        <taxon>Malacostraca</taxon>
        <taxon>Eumalacostraca</taxon>
        <taxon>Eucarida</taxon>
        <taxon>Decapoda</taxon>
        <taxon>Pleocyemata</taxon>
        <taxon>Anomura</taxon>
        <taxon>Galatheoidea</taxon>
        <taxon>Porcellanidae</taxon>
        <taxon>Petrolisthes</taxon>
    </lineage>
</organism>
<dbReference type="EMBL" id="JAWQEG010004182">
    <property type="protein sequence ID" value="KAK3862676.1"/>
    <property type="molecule type" value="Genomic_DNA"/>
</dbReference>
<feature type="domain" description="Sushi" evidence="7">
    <location>
        <begin position="1155"/>
        <end position="1217"/>
    </location>
</feature>
<dbReference type="PROSITE" id="PS50923">
    <property type="entry name" value="SUSHI"/>
    <property type="match status" value="5"/>
</dbReference>
<dbReference type="InterPro" id="IPR035976">
    <property type="entry name" value="Sushi/SCR/CCP_sf"/>
</dbReference>
<evidence type="ECO:0000256" key="6">
    <source>
        <dbReference type="PROSITE-ProRule" id="PRU00302"/>
    </source>
</evidence>
<evidence type="ECO:0000256" key="2">
    <source>
        <dbReference type="ARBA" id="ARBA00022729"/>
    </source>
</evidence>
<name>A0AAE1EWI6_PETCI</name>
<protein>
    <recommendedName>
        <fullName evidence="7">Sushi domain-containing protein</fullName>
    </recommendedName>
</protein>
<dbReference type="SMART" id="SM00034">
    <property type="entry name" value="CLECT"/>
    <property type="match status" value="1"/>
</dbReference>
<keyword evidence="3" id="KW-0677">Repeat</keyword>
<keyword evidence="1 6" id="KW-0768">Sushi</keyword>
<dbReference type="SUPFAM" id="SSF56496">
    <property type="entry name" value="Fibrinogen C-terminal domain-like"/>
    <property type="match status" value="1"/>
</dbReference>
<dbReference type="InterPro" id="IPR016186">
    <property type="entry name" value="C-type_lectin-like/link_sf"/>
</dbReference>
<evidence type="ECO:0000256" key="5">
    <source>
        <dbReference type="ARBA" id="ARBA00023180"/>
    </source>
</evidence>